<accession>A0A0A2F5B1</accession>
<gene>
    <name evidence="3" type="ORF">HR08_06520</name>
</gene>
<evidence type="ECO:0000313" key="4">
    <source>
        <dbReference type="Proteomes" id="UP000030130"/>
    </source>
</evidence>
<dbReference type="RefSeq" id="WP_039421229.1">
    <property type="nucleotide sequence ID" value="NZ_JRAI01000059.1"/>
</dbReference>
<dbReference type="Proteomes" id="UP000030130">
    <property type="component" value="Unassembled WGS sequence"/>
</dbReference>
<evidence type="ECO:0000313" key="3">
    <source>
        <dbReference type="EMBL" id="KGN85230.1"/>
    </source>
</evidence>
<dbReference type="InterPro" id="IPR050090">
    <property type="entry name" value="Tyrosine_recombinase_XerCD"/>
</dbReference>
<sequence>MTKQVEYKSVLAPYMNIMLNVRFSFGYSAQQMKYILKEFDDFAIGWDLRNPCISEEMIKEWRKGRVNDSETTIYHKFCVWRELAILMGRHGCECNIPRLPRYKPSSFTPYIYSKEEMKRIFEESDKLGNGKNYINAALMAIPVILRLLYSTGMRVSEVTTLKNEDVFLDRHYIHLRKTKNGHERLVPLGDDMIVELRRYETFRNRIPVNKITGSGNSYFIKLDGLPVRSYSVRLYFRAILDRCDIKFVGDKKGPRIHDLRHTFAVHAMLQMVHQGMDLYTCLPILSAALGHRTLRSTEKYVRLTQAMYPEVAQKSTGMDAFIYNVILD</sequence>
<dbReference type="InterPro" id="IPR013762">
    <property type="entry name" value="Integrase-like_cat_sf"/>
</dbReference>
<name>A0A0A2F5B1_9PORP</name>
<organism evidence="3 4">
    <name type="scientific">Porphyromonas gulae</name>
    <dbReference type="NCBI Taxonomy" id="111105"/>
    <lineage>
        <taxon>Bacteria</taxon>
        <taxon>Pseudomonadati</taxon>
        <taxon>Bacteroidota</taxon>
        <taxon>Bacteroidia</taxon>
        <taxon>Bacteroidales</taxon>
        <taxon>Porphyromonadaceae</taxon>
        <taxon>Porphyromonas</taxon>
    </lineage>
</organism>
<dbReference type="SUPFAM" id="SSF56349">
    <property type="entry name" value="DNA breaking-rejoining enzymes"/>
    <property type="match status" value="1"/>
</dbReference>
<evidence type="ECO:0000259" key="2">
    <source>
        <dbReference type="PROSITE" id="PS51898"/>
    </source>
</evidence>
<dbReference type="PANTHER" id="PTHR30349:SF64">
    <property type="entry name" value="PROPHAGE INTEGRASE INTD-RELATED"/>
    <property type="match status" value="1"/>
</dbReference>
<dbReference type="InterPro" id="IPR002104">
    <property type="entry name" value="Integrase_catalytic"/>
</dbReference>
<dbReference type="EMBL" id="JRAI01000059">
    <property type="protein sequence ID" value="KGN85230.1"/>
    <property type="molecule type" value="Genomic_DNA"/>
</dbReference>
<dbReference type="GO" id="GO:0006310">
    <property type="term" value="P:DNA recombination"/>
    <property type="evidence" value="ECO:0007669"/>
    <property type="project" value="UniProtKB-KW"/>
</dbReference>
<keyword evidence="1" id="KW-0233">DNA recombination</keyword>
<dbReference type="GO" id="GO:0003677">
    <property type="term" value="F:DNA binding"/>
    <property type="evidence" value="ECO:0007669"/>
    <property type="project" value="InterPro"/>
</dbReference>
<proteinExistence type="predicted"/>
<evidence type="ECO:0000256" key="1">
    <source>
        <dbReference type="ARBA" id="ARBA00023172"/>
    </source>
</evidence>
<protein>
    <submittedName>
        <fullName evidence="3">Integrase</fullName>
    </submittedName>
</protein>
<dbReference type="PANTHER" id="PTHR30349">
    <property type="entry name" value="PHAGE INTEGRASE-RELATED"/>
    <property type="match status" value="1"/>
</dbReference>
<dbReference type="OrthoDB" id="9766545at2"/>
<dbReference type="Gene3D" id="1.10.443.10">
    <property type="entry name" value="Intergrase catalytic core"/>
    <property type="match status" value="1"/>
</dbReference>
<dbReference type="PROSITE" id="PS51898">
    <property type="entry name" value="TYR_RECOMBINASE"/>
    <property type="match status" value="1"/>
</dbReference>
<comment type="caution">
    <text evidence="3">The sequence shown here is derived from an EMBL/GenBank/DDBJ whole genome shotgun (WGS) entry which is preliminary data.</text>
</comment>
<feature type="domain" description="Tyr recombinase" evidence="2">
    <location>
        <begin position="107"/>
        <end position="313"/>
    </location>
</feature>
<dbReference type="GO" id="GO:0015074">
    <property type="term" value="P:DNA integration"/>
    <property type="evidence" value="ECO:0007669"/>
    <property type="project" value="InterPro"/>
</dbReference>
<dbReference type="InterPro" id="IPR011010">
    <property type="entry name" value="DNA_brk_join_enz"/>
</dbReference>
<dbReference type="Pfam" id="PF00589">
    <property type="entry name" value="Phage_integrase"/>
    <property type="match status" value="1"/>
</dbReference>
<dbReference type="AlphaFoldDB" id="A0A0A2F5B1"/>
<reference evidence="3 4" key="1">
    <citation type="submission" date="2014-08" db="EMBL/GenBank/DDBJ databases">
        <title>Porphyromonas gulae strain:COT-052_OH1451 Genome sequencing.</title>
        <authorList>
            <person name="Wallis C."/>
            <person name="Deusch O."/>
            <person name="O'Flynn C."/>
            <person name="Davis I."/>
            <person name="Jospin G."/>
            <person name="Darling A.E."/>
            <person name="Coil D.A."/>
            <person name="Alexiev A."/>
            <person name="Horsfall A."/>
            <person name="Kirkwood N."/>
            <person name="Harris S."/>
            <person name="Eisen J.A."/>
        </authorList>
    </citation>
    <scope>NUCLEOTIDE SEQUENCE [LARGE SCALE GENOMIC DNA]</scope>
    <source>
        <strain evidence="4">COT-052 OH1451</strain>
    </source>
</reference>